<dbReference type="OrthoDB" id="6880011at2759"/>
<name>A0A2T6ZYX0_TUBBO</name>
<dbReference type="PRINTS" id="PR00067">
    <property type="entry name" value="CATALASE"/>
</dbReference>
<dbReference type="PANTHER" id="PTHR11465:SF13">
    <property type="entry name" value="CATALASE (EUROFUNG)"/>
    <property type="match status" value="1"/>
</dbReference>
<keyword evidence="5" id="KW-0560">Oxidoreductase</keyword>
<dbReference type="STRING" id="42251.A0A2T6ZYX0"/>
<dbReference type="InterPro" id="IPR018028">
    <property type="entry name" value="Catalase"/>
</dbReference>
<evidence type="ECO:0000256" key="3">
    <source>
        <dbReference type="ARBA" id="ARBA00022617"/>
    </source>
</evidence>
<dbReference type="GO" id="GO:0005739">
    <property type="term" value="C:mitochondrion"/>
    <property type="evidence" value="ECO:0007669"/>
    <property type="project" value="TreeGrafter"/>
</dbReference>
<dbReference type="GO" id="GO:0042542">
    <property type="term" value="P:response to hydrogen peroxide"/>
    <property type="evidence" value="ECO:0007669"/>
    <property type="project" value="TreeGrafter"/>
</dbReference>
<dbReference type="GO" id="GO:0004096">
    <property type="term" value="F:catalase activity"/>
    <property type="evidence" value="ECO:0007669"/>
    <property type="project" value="UniProtKB-EC"/>
</dbReference>
<keyword evidence="2" id="KW-0575">Peroxidase</keyword>
<evidence type="ECO:0000256" key="4">
    <source>
        <dbReference type="ARBA" id="ARBA00022723"/>
    </source>
</evidence>
<evidence type="ECO:0000259" key="9">
    <source>
        <dbReference type="SMART" id="SM01060"/>
    </source>
</evidence>
<evidence type="ECO:0000256" key="7">
    <source>
        <dbReference type="ARBA" id="ARBA00023324"/>
    </source>
</evidence>
<keyword evidence="4 8" id="KW-0479">Metal-binding</keyword>
<gene>
    <name evidence="10" type="ORF">B9Z19DRAFT_1044246</name>
</gene>
<feature type="domain" description="Catalase core" evidence="9">
    <location>
        <begin position="1"/>
        <end position="321"/>
    </location>
</feature>
<dbReference type="GO" id="GO:0020037">
    <property type="term" value="F:heme binding"/>
    <property type="evidence" value="ECO:0007669"/>
    <property type="project" value="InterPro"/>
</dbReference>
<comment type="cofactor">
    <cofactor evidence="8">
        <name>heme</name>
        <dbReference type="ChEBI" id="CHEBI:30413"/>
    </cofactor>
</comment>
<keyword evidence="7" id="KW-0376">Hydrogen peroxide</keyword>
<dbReference type="SMART" id="SM01060">
    <property type="entry name" value="Catalase"/>
    <property type="match status" value="1"/>
</dbReference>
<comment type="similarity">
    <text evidence="1">Belongs to the catalase family.</text>
</comment>
<dbReference type="GO" id="GO:0042744">
    <property type="term" value="P:hydrogen peroxide catabolic process"/>
    <property type="evidence" value="ECO:0007669"/>
    <property type="project" value="UniProtKB-KW"/>
</dbReference>
<dbReference type="GO" id="GO:0046872">
    <property type="term" value="F:metal ion binding"/>
    <property type="evidence" value="ECO:0007669"/>
    <property type="project" value="UniProtKB-KW"/>
</dbReference>
<organism evidence="10 11">
    <name type="scientific">Tuber borchii</name>
    <name type="common">White truffle</name>
    <dbReference type="NCBI Taxonomy" id="42251"/>
    <lineage>
        <taxon>Eukaryota</taxon>
        <taxon>Fungi</taxon>
        <taxon>Dikarya</taxon>
        <taxon>Ascomycota</taxon>
        <taxon>Pezizomycotina</taxon>
        <taxon>Pezizomycetes</taxon>
        <taxon>Pezizales</taxon>
        <taxon>Tuberaceae</taxon>
        <taxon>Tuber</taxon>
    </lineage>
</organism>
<dbReference type="Proteomes" id="UP000244722">
    <property type="component" value="Unassembled WGS sequence"/>
</dbReference>
<evidence type="ECO:0000313" key="11">
    <source>
        <dbReference type="Proteomes" id="UP000244722"/>
    </source>
</evidence>
<dbReference type="EMBL" id="NESQ01000059">
    <property type="protein sequence ID" value="PUU80692.1"/>
    <property type="molecule type" value="Genomic_DNA"/>
</dbReference>
<dbReference type="PANTHER" id="PTHR11465">
    <property type="entry name" value="CATALASE"/>
    <property type="match status" value="1"/>
</dbReference>
<dbReference type="InterPro" id="IPR011614">
    <property type="entry name" value="Catalase_core"/>
</dbReference>
<dbReference type="InterPro" id="IPR020835">
    <property type="entry name" value="Catalase_sf"/>
</dbReference>
<dbReference type="Gene3D" id="2.40.180.10">
    <property type="entry name" value="Catalase core domain"/>
    <property type="match status" value="1"/>
</dbReference>
<protein>
    <submittedName>
        <fullName evidence="10">Catalase-like domain-containing protein</fullName>
    </submittedName>
</protein>
<keyword evidence="6 8" id="KW-0408">Iron</keyword>
<reference evidence="10 11" key="1">
    <citation type="submission" date="2017-04" db="EMBL/GenBank/DDBJ databases">
        <title>Draft genome sequence of Tuber borchii Vittad., a whitish edible truffle.</title>
        <authorList>
            <consortium name="DOE Joint Genome Institute"/>
            <person name="Murat C."/>
            <person name="Kuo A."/>
            <person name="Barry K.W."/>
            <person name="Clum A."/>
            <person name="Dockter R.B."/>
            <person name="Fauchery L."/>
            <person name="Iotti M."/>
            <person name="Kohler A."/>
            <person name="Labutti K."/>
            <person name="Lindquist E.A."/>
            <person name="Lipzen A."/>
            <person name="Ohm R.A."/>
            <person name="Wang M."/>
            <person name="Grigoriev I.V."/>
            <person name="Zambonelli A."/>
            <person name="Martin F.M."/>
        </authorList>
    </citation>
    <scope>NUCLEOTIDE SEQUENCE [LARGE SCALE GENOMIC DNA]</scope>
    <source>
        <strain evidence="10 11">Tbo3840</strain>
    </source>
</reference>
<keyword evidence="3 8" id="KW-0349">Heme</keyword>
<evidence type="ECO:0000256" key="8">
    <source>
        <dbReference type="PIRSR" id="PIRSR038928-2"/>
    </source>
</evidence>
<dbReference type="InterPro" id="IPR010582">
    <property type="entry name" value="Catalase_immune_responsive"/>
</dbReference>
<dbReference type="PROSITE" id="PS51402">
    <property type="entry name" value="CATALASE_3"/>
    <property type="match status" value="1"/>
</dbReference>
<sequence length="457" mass="52482">MSELTKADLYNEVGKRTPIFMRFSAAFLGKESPDQGPSPRGFAIKHYTKDGNYDIVGLNWPIFFCRDPMQGPDVFQSQQRNPEKSLDYNATFDFLANVPESNHAAMMLFSNHGHPKGWRKMNGYGCHTFKWVNKESQFVYVKYHFICDQGSEQLTWEEAKKKYGEDPDFSNRDLWEAIEKGEPVSWTAKVQVMKPEQADAAKLGFDPFDVTKIWPRMKFPMQDFGRLVLEKNLEKNPKDYHPYVEQSAFSPSSMVSGIEESTDMLLQARMFLYRDAQYHRLGVNFHQIQVNCPFMSSGSASMGFGGSGNTHYASNSSVNKFRPDTAEVPYEVSDNIVSRQSHYFTEGTHKEYDQARELYDRVMSDEARAALHDNTAALLKLVEYPNIQIRYLAQCYCINHKYAQAIYDLLPERAFDFGRVGEVAEDAPSFGKERKFMPFGKNHRLVGNPATIPTYQK</sequence>
<keyword evidence="11" id="KW-1185">Reference proteome</keyword>
<dbReference type="AlphaFoldDB" id="A0A2T6ZYX0"/>
<feature type="binding site" description="axial binding residue" evidence="8">
    <location>
        <position position="273"/>
    </location>
    <ligand>
        <name>heme</name>
        <dbReference type="ChEBI" id="CHEBI:30413"/>
    </ligand>
    <ligandPart>
        <name>Fe</name>
        <dbReference type="ChEBI" id="CHEBI:18248"/>
    </ligandPart>
</feature>
<dbReference type="Pfam" id="PF00199">
    <property type="entry name" value="Catalase"/>
    <property type="match status" value="1"/>
</dbReference>
<evidence type="ECO:0000313" key="10">
    <source>
        <dbReference type="EMBL" id="PUU80692.1"/>
    </source>
</evidence>
<dbReference type="PIRSF" id="PIRSF038928">
    <property type="entry name" value="Catalase_clade1-3"/>
    <property type="match status" value="1"/>
</dbReference>
<evidence type="ECO:0000256" key="6">
    <source>
        <dbReference type="ARBA" id="ARBA00023004"/>
    </source>
</evidence>
<dbReference type="SUPFAM" id="SSF56634">
    <property type="entry name" value="Heme-dependent catalase-like"/>
    <property type="match status" value="1"/>
</dbReference>
<evidence type="ECO:0000256" key="2">
    <source>
        <dbReference type="ARBA" id="ARBA00022559"/>
    </source>
</evidence>
<evidence type="ECO:0000256" key="5">
    <source>
        <dbReference type="ARBA" id="ARBA00023002"/>
    </source>
</evidence>
<dbReference type="Pfam" id="PF06628">
    <property type="entry name" value="Catalase-rel"/>
    <property type="match status" value="1"/>
</dbReference>
<comment type="caution">
    <text evidence="10">The sequence shown here is derived from an EMBL/GenBank/DDBJ whole genome shotgun (WGS) entry which is preliminary data.</text>
</comment>
<evidence type="ECO:0000256" key="1">
    <source>
        <dbReference type="ARBA" id="ARBA00005329"/>
    </source>
</evidence>
<dbReference type="InterPro" id="IPR024711">
    <property type="entry name" value="Catalase_clade1/3"/>
</dbReference>
<dbReference type="GO" id="GO:0005777">
    <property type="term" value="C:peroxisome"/>
    <property type="evidence" value="ECO:0007669"/>
    <property type="project" value="TreeGrafter"/>
</dbReference>
<proteinExistence type="inferred from homology"/>
<accession>A0A2T6ZYX0</accession>